<gene>
    <name evidence="2" type="ORF">J07HQW1_02557</name>
</gene>
<evidence type="ECO:0000313" key="3">
    <source>
        <dbReference type="Proteomes" id="UP000030649"/>
    </source>
</evidence>
<dbReference type="HOGENOM" id="CLU_2044373_0_0_2"/>
<proteinExistence type="predicted"/>
<feature type="region of interest" description="Disordered" evidence="1">
    <location>
        <begin position="1"/>
        <end position="32"/>
    </location>
</feature>
<dbReference type="EMBL" id="KE356560">
    <property type="protein sequence ID" value="ERG92513.1"/>
    <property type="molecule type" value="Genomic_DNA"/>
</dbReference>
<protein>
    <submittedName>
        <fullName evidence="2">Uncharacterized protein</fullName>
    </submittedName>
</protein>
<dbReference type="Proteomes" id="UP000030649">
    <property type="component" value="Unassembled WGS sequence"/>
</dbReference>
<evidence type="ECO:0000313" key="2">
    <source>
        <dbReference type="EMBL" id="ERG92513.1"/>
    </source>
</evidence>
<dbReference type="AlphaFoldDB" id="U1N7Q9"/>
<sequence>MMLRLNQATVRRTRQRTQSTASGSHQDQSPEISALSFEETELEHELKTHPKYKRLQNYSSRRVLKERSDRFRGSTLTATATETTYWTTTNNPTIKTGIESTKDTLVRQYVEKKGMARATI</sequence>
<organism evidence="2 3">
    <name type="scientific">Haloquadratum walsbyi J07HQW1</name>
    <dbReference type="NCBI Taxonomy" id="1238424"/>
    <lineage>
        <taxon>Archaea</taxon>
        <taxon>Methanobacteriati</taxon>
        <taxon>Methanobacteriota</taxon>
        <taxon>Stenosarchaea group</taxon>
        <taxon>Halobacteria</taxon>
        <taxon>Halobacteriales</taxon>
        <taxon>Haloferacaceae</taxon>
        <taxon>Haloquadratum</taxon>
    </lineage>
</organism>
<name>U1N7Q9_9EURY</name>
<accession>U1N7Q9</accession>
<evidence type="ECO:0000256" key="1">
    <source>
        <dbReference type="SAM" id="MobiDB-lite"/>
    </source>
</evidence>
<reference evidence="2 3" key="1">
    <citation type="journal article" date="2013" name="PLoS ONE">
        <title>Assembly-driven community genomics of a hypersaline microbial ecosystem.</title>
        <authorList>
            <person name="Podell S."/>
            <person name="Ugalde J.A."/>
            <person name="Narasingarao P."/>
            <person name="Banfield J.F."/>
            <person name="Heidelberg K.B."/>
            <person name="Allen E.E."/>
        </authorList>
    </citation>
    <scope>NUCLEOTIDE SEQUENCE [LARGE SCALE GENOMIC DNA]</scope>
    <source>
        <strain evidence="3">J07HQW1</strain>
    </source>
</reference>